<reference evidence="2" key="1">
    <citation type="submission" date="2024-07" db="EMBL/GenBank/DDBJ databases">
        <title>Complete genome sequence of Prevotella sp. YM-2024 GTC17254.</title>
        <authorList>
            <person name="Hayashi M."/>
            <person name="Muto Y."/>
            <person name="Tanaka K."/>
            <person name="Niwa H."/>
        </authorList>
    </citation>
    <scope>NUCLEOTIDE SEQUENCE</scope>
    <source>
        <strain evidence="2">GTC17254</strain>
    </source>
</reference>
<evidence type="ECO:0000256" key="1">
    <source>
        <dbReference type="SAM" id="Coils"/>
    </source>
</evidence>
<sequence>MGNELDKLRKNIDSGAFSGDALNAAKSLYKEVQSRKDQLMNIINQARKNAKEFE</sequence>
<keyword evidence="1" id="KW-0175">Coiled coil</keyword>
<dbReference type="EMBL" id="AP035786">
    <property type="protein sequence ID" value="BFO74346.1"/>
    <property type="molecule type" value="Genomic_DNA"/>
</dbReference>
<proteinExistence type="predicted"/>
<protein>
    <submittedName>
        <fullName evidence="2">Uncharacterized protein</fullName>
    </submittedName>
</protein>
<name>A0AB33J2I5_9BACT</name>
<feature type="coiled-coil region" evidence="1">
    <location>
        <begin position="22"/>
        <end position="49"/>
    </location>
</feature>
<organism evidence="2">
    <name type="scientific">Prevotella sp. GTC17254</name>
    <dbReference type="NCBI Taxonomy" id="3236794"/>
    <lineage>
        <taxon>Bacteria</taxon>
        <taxon>Pseudomonadati</taxon>
        <taxon>Bacteroidota</taxon>
        <taxon>Bacteroidia</taxon>
        <taxon>Bacteroidales</taxon>
        <taxon>Prevotellaceae</taxon>
        <taxon>Prevotella</taxon>
    </lineage>
</organism>
<evidence type="ECO:0000313" key="2">
    <source>
        <dbReference type="EMBL" id="BFO74346.1"/>
    </source>
</evidence>
<accession>A0AB33J2I5</accession>
<gene>
    <name evidence="2" type="ORF">GTC17254_19430</name>
</gene>
<dbReference type="AlphaFoldDB" id="A0AB33J2I5"/>